<evidence type="ECO:0000256" key="3">
    <source>
        <dbReference type="ARBA" id="ARBA00011890"/>
    </source>
</evidence>
<dbReference type="PANTHER" id="PTHR11579">
    <property type="entry name" value="PROTEIN-L-ISOASPARTATE O-METHYLTRANSFERASE"/>
    <property type="match status" value="1"/>
</dbReference>
<gene>
    <name evidence="12" type="ORF">STRAU_6583</name>
</gene>
<dbReference type="InterPro" id="IPR029063">
    <property type="entry name" value="SAM-dependent_MTases_sf"/>
</dbReference>
<evidence type="ECO:0000256" key="8">
    <source>
        <dbReference type="ARBA" id="ARBA00022691"/>
    </source>
</evidence>
<dbReference type="AlphaFoldDB" id="S3ZPM5"/>
<evidence type="ECO:0000256" key="1">
    <source>
        <dbReference type="ARBA" id="ARBA00004496"/>
    </source>
</evidence>
<dbReference type="EMBL" id="AOPZ01000422">
    <property type="protein sequence ID" value="EPH40320.1"/>
    <property type="molecule type" value="Genomic_DNA"/>
</dbReference>
<evidence type="ECO:0000256" key="2">
    <source>
        <dbReference type="ARBA" id="ARBA00005369"/>
    </source>
</evidence>
<keyword evidence="5" id="KW-0963">Cytoplasm</keyword>
<evidence type="ECO:0000256" key="10">
    <source>
        <dbReference type="ARBA" id="ARBA00031323"/>
    </source>
</evidence>
<dbReference type="GO" id="GO:0032259">
    <property type="term" value="P:methylation"/>
    <property type="evidence" value="ECO:0007669"/>
    <property type="project" value="UniProtKB-KW"/>
</dbReference>
<evidence type="ECO:0000313" key="12">
    <source>
        <dbReference type="EMBL" id="EPH40320.1"/>
    </source>
</evidence>
<dbReference type="Proteomes" id="UP000014629">
    <property type="component" value="Unassembled WGS sequence"/>
</dbReference>
<keyword evidence="6" id="KW-0489">Methyltransferase</keyword>
<dbReference type="OrthoDB" id="5143400at2"/>
<evidence type="ECO:0000313" key="13">
    <source>
        <dbReference type="Proteomes" id="UP000014629"/>
    </source>
</evidence>
<accession>S3ZPM5</accession>
<dbReference type="PANTHER" id="PTHR11579:SF0">
    <property type="entry name" value="PROTEIN-L-ISOASPARTATE(D-ASPARTATE) O-METHYLTRANSFERASE"/>
    <property type="match status" value="1"/>
</dbReference>
<proteinExistence type="inferred from homology"/>
<evidence type="ECO:0000256" key="4">
    <source>
        <dbReference type="ARBA" id="ARBA00013346"/>
    </source>
</evidence>
<dbReference type="GO" id="GO:0005737">
    <property type="term" value="C:cytoplasm"/>
    <property type="evidence" value="ECO:0007669"/>
    <property type="project" value="UniProtKB-SubCell"/>
</dbReference>
<keyword evidence="8" id="KW-0949">S-adenosyl-L-methionine</keyword>
<evidence type="ECO:0000256" key="11">
    <source>
        <dbReference type="ARBA" id="ARBA00031350"/>
    </source>
</evidence>
<organism evidence="12 13">
    <name type="scientific">Streptomyces aurantiacus JA 4570</name>
    <dbReference type="NCBI Taxonomy" id="1286094"/>
    <lineage>
        <taxon>Bacteria</taxon>
        <taxon>Bacillati</taxon>
        <taxon>Actinomycetota</taxon>
        <taxon>Actinomycetes</taxon>
        <taxon>Kitasatosporales</taxon>
        <taxon>Streptomycetaceae</taxon>
        <taxon>Streptomyces</taxon>
        <taxon>Streptomyces aurantiacus group</taxon>
    </lineage>
</organism>
<evidence type="ECO:0000256" key="9">
    <source>
        <dbReference type="ARBA" id="ARBA00030757"/>
    </source>
</evidence>
<dbReference type="InterPro" id="IPR000682">
    <property type="entry name" value="PCMT"/>
</dbReference>
<dbReference type="GO" id="GO:0004719">
    <property type="term" value="F:protein-L-isoaspartate (D-aspartate) O-methyltransferase activity"/>
    <property type="evidence" value="ECO:0007669"/>
    <property type="project" value="UniProtKB-EC"/>
</dbReference>
<comment type="caution">
    <text evidence="12">The sequence shown here is derived from an EMBL/GenBank/DDBJ whole genome shotgun (WGS) entry which is preliminary data.</text>
</comment>
<sequence length="381" mass="41883">MTQLADTLRSAGIIHTPQWADAFAAVPRHHFVPTWFEQETNAKGITVWRQQRARTDDKHLAAAYRDVTLVTALDPSTAEQVDDTAWTGFPISSSTLPSLMAAMLEDLTVRKGLRVLEIGTGTGYNTALLCARLGDRLVHSIDVDPDLVDIARTRLHQVGYSPHLATGDGRKGFPEAGGFDRIIATCSAPAIPEAWVEQARPGAIILTDIALGIAGGLIRLGVDDHRRAVGHFTATTGSFMAARTDAHVYPQPQRPERAPEAETRPTALTAADIQAHYSLRLLLAFHLPDTELVYHLDDDTGTTSIQLQRGDGAWARVPFSDARTVTYGGSPDLWRQAEAAWRWWNTRGRPAQDNFGYGREANGDASVWYIPDGTRWHLTPR</sequence>
<evidence type="ECO:0000256" key="6">
    <source>
        <dbReference type="ARBA" id="ARBA00022603"/>
    </source>
</evidence>
<reference evidence="12 13" key="1">
    <citation type="submission" date="2013-02" db="EMBL/GenBank/DDBJ databases">
        <title>Draft Genome Sequence of Streptomyces aurantiacus, Which Produces Setomimycin.</title>
        <authorList>
            <person name="Gruening B.A."/>
            <person name="Praeg A."/>
            <person name="Erxleben A."/>
            <person name="Guenther S."/>
            <person name="Mueller M."/>
        </authorList>
    </citation>
    <scope>NUCLEOTIDE SEQUENCE [LARGE SCALE GENOMIC DNA]</scope>
    <source>
        <strain evidence="12 13">JA 4570</strain>
    </source>
</reference>
<dbReference type="SUPFAM" id="SSF53335">
    <property type="entry name" value="S-adenosyl-L-methionine-dependent methyltransferases"/>
    <property type="match status" value="1"/>
</dbReference>
<comment type="similarity">
    <text evidence="2">Belongs to the methyltransferase superfamily. L-isoaspartyl/D-aspartyl protein methyltransferase family.</text>
</comment>
<keyword evidence="7" id="KW-0808">Transferase</keyword>
<keyword evidence="13" id="KW-1185">Reference proteome</keyword>
<dbReference type="Pfam" id="PF01135">
    <property type="entry name" value="PCMT"/>
    <property type="match status" value="1"/>
</dbReference>
<dbReference type="PATRIC" id="fig|1286094.4.peg.6504"/>
<protein>
    <recommendedName>
        <fullName evidence="4">Protein-L-isoaspartate O-methyltransferase</fullName>
        <ecNumber evidence="3">2.1.1.77</ecNumber>
    </recommendedName>
    <alternativeName>
        <fullName evidence="11">L-isoaspartyl protein carboxyl methyltransferase</fullName>
    </alternativeName>
    <alternativeName>
        <fullName evidence="9">Protein L-isoaspartyl methyltransferase</fullName>
    </alternativeName>
    <alternativeName>
        <fullName evidence="10">Protein-beta-aspartate methyltransferase</fullName>
    </alternativeName>
</protein>
<evidence type="ECO:0000256" key="7">
    <source>
        <dbReference type="ARBA" id="ARBA00022679"/>
    </source>
</evidence>
<evidence type="ECO:0000256" key="5">
    <source>
        <dbReference type="ARBA" id="ARBA00022490"/>
    </source>
</evidence>
<dbReference type="EC" id="2.1.1.77" evidence="3"/>
<dbReference type="Gene3D" id="3.40.50.150">
    <property type="entry name" value="Vaccinia Virus protein VP39"/>
    <property type="match status" value="1"/>
</dbReference>
<dbReference type="CDD" id="cd02440">
    <property type="entry name" value="AdoMet_MTases"/>
    <property type="match status" value="1"/>
</dbReference>
<name>S3ZPM5_9ACTN</name>
<comment type="subcellular location">
    <subcellularLocation>
        <location evidence="1">Cytoplasm</location>
    </subcellularLocation>
</comment>